<feature type="compositionally biased region" description="Basic and acidic residues" evidence="1">
    <location>
        <begin position="67"/>
        <end position="78"/>
    </location>
</feature>
<accession>A0A2K9PL26</accession>
<dbReference type="KEGG" id="fek:C1H87_03185"/>
<name>A0A2K9PL26_9FLAO</name>
<dbReference type="AlphaFoldDB" id="A0A2K9PL26"/>
<proteinExistence type="predicted"/>
<gene>
    <name evidence="2" type="ORF">C1H87_03185</name>
</gene>
<evidence type="ECO:0000313" key="2">
    <source>
        <dbReference type="EMBL" id="AUP77771.1"/>
    </source>
</evidence>
<feature type="region of interest" description="Disordered" evidence="1">
    <location>
        <begin position="42"/>
        <end position="78"/>
    </location>
</feature>
<evidence type="ECO:0000313" key="3">
    <source>
        <dbReference type="Proteomes" id="UP000235826"/>
    </source>
</evidence>
<reference evidence="2 3" key="1">
    <citation type="submission" date="2018-01" db="EMBL/GenBank/DDBJ databases">
        <title>Complete genome sequence of Flavivirga eckloniae ECD14 isolated from seaweed Ecklonia cava.</title>
        <authorList>
            <person name="Lee J.H."/>
            <person name="Baik K.S."/>
            <person name="Seong C.N."/>
        </authorList>
    </citation>
    <scope>NUCLEOTIDE SEQUENCE [LARGE SCALE GENOMIC DNA]</scope>
    <source>
        <strain evidence="2 3">ECD14</strain>
    </source>
</reference>
<sequence>MHIACNKSHIKLNTLKNTMKYNHIYFLGLILLIISCNNKKDNSTPASNNKVSENIQKENESPNESNQTEKLKAQETSKENSIPEAILVIKKQFGDINSSIANYSKKENKDINISKDINPNNYAFEGASIHQLAIANLDRYYEGTDLKKAVVTFEGANEDLISEYYFWNNALFFVFKTKVNYLKPKWADDFKASDTKKTENRFYFKNDTLIRWLDPQKKQVDVTNEEAKKITQEILSDSQLYKNLK</sequence>
<dbReference type="Proteomes" id="UP000235826">
    <property type="component" value="Chromosome"/>
</dbReference>
<organism evidence="2 3">
    <name type="scientific">Flavivirga eckloniae</name>
    <dbReference type="NCBI Taxonomy" id="1803846"/>
    <lineage>
        <taxon>Bacteria</taxon>
        <taxon>Pseudomonadati</taxon>
        <taxon>Bacteroidota</taxon>
        <taxon>Flavobacteriia</taxon>
        <taxon>Flavobacteriales</taxon>
        <taxon>Flavobacteriaceae</taxon>
        <taxon>Flavivirga</taxon>
    </lineage>
</organism>
<protein>
    <submittedName>
        <fullName evidence="2">Uncharacterized protein</fullName>
    </submittedName>
</protein>
<keyword evidence="3" id="KW-1185">Reference proteome</keyword>
<dbReference type="EMBL" id="CP025791">
    <property type="protein sequence ID" value="AUP77771.1"/>
    <property type="molecule type" value="Genomic_DNA"/>
</dbReference>
<feature type="compositionally biased region" description="Polar residues" evidence="1">
    <location>
        <begin position="43"/>
        <end position="54"/>
    </location>
</feature>
<evidence type="ECO:0000256" key="1">
    <source>
        <dbReference type="SAM" id="MobiDB-lite"/>
    </source>
</evidence>